<sequence length="99" mass="11286">MLTSNNPSSFMLRYDPHSKRIGSYLIDAGLLTEAQVDVILSDQVSTGMKFGEIAVMRGWLSQKTLDFISTKVMEIERGLGEPLSQEFVEMQKFRKRKAR</sequence>
<dbReference type="Proteomes" id="UP000031561">
    <property type="component" value="Unassembled WGS sequence"/>
</dbReference>
<comment type="caution">
    <text evidence="1">The sequence shown here is derived from an EMBL/GenBank/DDBJ whole genome shotgun (WGS) entry which is preliminary data.</text>
</comment>
<evidence type="ECO:0000313" key="2">
    <source>
        <dbReference type="Proteomes" id="UP000031561"/>
    </source>
</evidence>
<dbReference type="SUPFAM" id="SSF160246">
    <property type="entry name" value="EspE N-terminal domain-like"/>
    <property type="match status" value="1"/>
</dbReference>
<accession>A0ABD4T3T9</accession>
<dbReference type="RefSeq" id="WP_236095869.1">
    <property type="nucleotide sequence ID" value="NZ_JTHE03000061.1"/>
</dbReference>
<protein>
    <submittedName>
        <fullName evidence="1">Uncharacterized protein</fullName>
    </submittedName>
</protein>
<name>A0ABD4T3T9_9CYAN</name>
<reference evidence="1 2" key="1">
    <citation type="journal article" date="2015" name="Genome Announc.">
        <title>Draft Genome Sequence of Filamentous Marine Cyanobacterium Lyngbya confervoides Strain BDU141951.</title>
        <authorList>
            <person name="Chandrababunaidu M.M."/>
            <person name="Sen D."/>
            <person name="Tripathy S."/>
        </authorList>
    </citation>
    <scope>NUCLEOTIDE SEQUENCE [LARGE SCALE GENOMIC DNA]</scope>
    <source>
        <strain evidence="1 2">BDU141951</strain>
    </source>
</reference>
<evidence type="ECO:0000313" key="1">
    <source>
        <dbReference type="EMBL" id="MCM1983334.1"/>
    </source>
</evidence>
<organism evidence="1 2">
    <name type="scientific">Lyngbya confervoides BDU141951</name>
    <dbReference type="NCBI Taxonomy" id="1574623"/>
    <lineage>
        <taxon>Bacteria</taxon>
        <taxon>Bacillati</taxon>
        <taxon>Cyanobacteriota</taxon>
        <taxon>Cyanophyceae</taxon>
        <taxon>Oscillatoriophycideae</taxon>
        <taxon>Oscillatoriales</taxon>
        <taxon>Microcoleaceae</taxon>
        <taxon>Lyngbya</taxon>
    </lineage>
</organism>
<dbReference type="InterPro" id="IPR037257">
    <property type="entry name" value="T2SS_E_N_sf"/>
</dbReference>
<proteinExistence type="predicted"/>
<gene>
    <name evidence="1" type="ORF">QQ91_0010955</name>
</gene>
<dbReference type="AlphaFoldDB" id="A0ABD4T3T9"/>
<keyword evidence="2" id="KW-1185">Reference proteome</keyword>
<dbReference type="EMBL" id="JTHE03000061">
    <property type="protein sequence ID" value="MCM1983334.1"/>
    <property type="molecule type" value="Genomic_DNA"/>
</dbReference>